<proteinExistence type="predicted"/>
<organism evidence="2 3">
    <name type="scientific">Mucilaginibacter jinjuensis</name>
    <dbReference type="NCBI Taxonomy" id="1176721"/>
    <lineage>
        <taxon>Bacteria</taxon>
        <taxon>Pseudomonadati</taxon>
        <taxon>Bacteroidota</taxon>
        <taxon>Sphingobacteriia</taxon>
        <taxon>Sphingobacteriales</taxon>
        <taxon>Sphingobacteriaceae</taxon>
        <taxon>Mucilaginibacter</taxon>
    </lineage>
</organism>
<dbReference type="Proteomes" id="UP001216139">
    <property type="component" value="Chromosome"/>
</dbReference>
<name>A0ABY7T6H3_9SPHI</name>
<dbReference type="EMBL" id="CP117167">
    <property type="protein sequence ID" value="WCT11363.1"/>
    <property type="molecule type" value="Genomic_DNA"/>
</dbReference>
<dbReference type="InterPro" id="IPR046219">
    <property type="entry name" value="DUF6252"/>
</dbReference>
<sequence length="156" mass="16560">MKQLKVALLLAVLSITLFSCKKDSKDDSQPDSSKPSMSFKLNGTLEQTSIAPVAQWYTSSGANNTLQVLGQVSTTEGIGLGLENPKVGTYDVVKDNLIVAYTSKTDTYQATSGSITITAFSGSFVTGTFQFTGTNFSNSKTVTITEGKFTSSVSKL</sequence>
<evidence type="ECO:0000313" key="2">
    <source>
        <dbReference type="EMBL" id="WCT11363.1"/>
    </source>
</evidence>
<keyword evidence="1" id="KW-0732">Signal</keyword>
<feature type="chain" id="PRO_5046055036" evidence="1">
    <location>
        <begin position="22"/>
        <end position="156"/>
    </location>
</feature>
<gene>
    <name evidence="2" type="ORF">PQO05_21730</name>
</gene>
<keyword evidence="3" id="KW-1185">Reference proteome</keyword>
<dbReference type="Pfam" id="PF19765">
    <property type="entry name" value="DUF6252"/>
    <property type="match status" value="1"/>
</dbReference>
<evidence type="ECO:0000256" key="1">
    <source>
        <dbReference type="SAM" id="SignalP"/>
    </source>
</evidence>
<dbReference type="PROSITE" id="PS51257">
    <property type="entry name" value="PROKAR_LIPOPROTEIN"/>
    <property type="match status" value="1"/>
</dbReference>
<reference evidence="2 3" key="1">
    <citation type="submission" date="2023-02" db="EMBL/GenBank/DDBJ databases">
        <title>Genome sequence of Mucilaginibacter jinjuensis strain KACC 16571.</title>
        <authorList>
            <person name="Kim S."/>
            <person name="Heo J."/>
            <person name="Kwon S.-W."/>
        </authorList>
    </citation>
    <scope>NUCLEOTIDE SEQUENCE [LARGE SCALE GENOMIC DNA]</scope>
    <source>
        <strain evidence="2 3">KACC 16571</strain>
    </source>
</reference>
<evidence type="ECO:0000313" key="3">
    <source>
        <dbReference type="Proteomes" id="UP001216139"/>
    </source>
</evidence>
<feature type="signal peptide" evidence="1">
    <location>
        <begin position="1"/>
        <end position="21"/>
    </location>
</feature>
<accession>A0ABY7T6H3</accession>
<protein>
    <submittedName>
        <fullName evidence="2">DUF6252 family protein</fullName>
    </submittedName>
</protein>
<dbReference type="RefSeq" id="WP_273629549.1">
    <property type="nucleotide sequence ID" value="NZ_CP117167.1"/>
</dbReference>